<comment type="caution">
    <text evidence="5">The sequence shown here is derived from an EMBL/GenBank/DDBJ whole genome shotgun (WGS) entry which is preliminary data.</text>
</comment>
<keyword evidence="2" id="KW-0255">Endonuclease</keyword>
<dbReference type="PANTHER" id="PTHR12302">
    <property type="entry name" value="EBNA2 BINDING PROTEIN P100"/>
    <property type="match status" value="1"/>
</dbReference>
<dbReference type="PANTHER" id="PTHR12302:SF3">
    <property type="entry name" value="SERINE_THREONINE-PROTEIN KINASE 31"/>
    <property type="match status" value="1"/>
</dbReference>
<dbReference type="Pfam" id="PF00565">
    <property type="entry name" value="SNase"/>
    <property type="match status" value="1"/>
</dbReference>
<sequence>MKKISIHIIFIITVIILTSCTNNSMQQNSTSFVRVVDGDTLIASIDGTEEYVRLLLVDTPETKHPDKGKQPYGEEASMLMENTFSPSDPIKLEYGTEKRDKYDRILAYVYTEEGEMFNEMLLEEGLARVAYVFPPNDKYVDEFRKLEQVAKDREIGIWSIEGYVTDYGFDSEAD</sequence>
<dbReference type="InterPro" id="IPR016071">
    <property type="entry name" value="Staphylococal_nuclease_OB-fold"/>
</dbReference>
<evidence type="ECO:0000259" key="4">
    <source>
        <dbReference type="PROSITE" id="PS50830"/>
    </source>
</evidence>
<evidence type="ECO:0000313" key="5">
    <source>
        <dbReference type="EMBL" id="MEC5425145.1"/>
    </source>
</evidence>
<evidence type="ECO:0000313" key="6">
    <source>
        <dbReference type="Proteomes" id="UP001335737"/>
    </source>
</evidence>
<organism evidence="5 6">
    <name type="scientific">Virgibacillus tibetensis</name>
    <dbReference type="NCBI Taxonomy" id="3042313"/>
    <lineage>
        <taxon>Bacteria</taxon>
        <taxon>Bacillati</taxon>
        <taxon>Bacillota</taxon>
        <taxon>Bacilli</taxon>
        <taxon>Bacillales</taxon>
        <taxon>Bacillaceae</taxon>
        <taxon>Virgibacillus</taxon>
    </lineage>
</organism>
<dbReference type="InterPro" id="IPR035437">
    <property type="entry name" value="SNase_OB-fold_sf"/>
</dbReference>
<gene>
    <name evidence="5" type="ORF">QGM71_16790</name>
</gene>
<dbReference type="SUPFAM" id="SSF50199">
    <property type="entry name" value="Staphylococcal nuclease"/>
    <property type="match status" value="1"/>
</dbReference>
<dbReference type="Proteomes" id="UP001335737">
    <property type="component" value="Unassembled WGS sequence"/>
</dbReference>
<keyword evidence="1" id="KW-0540">Nuclease</keyword>
<keyword evidence="6" id="KW-1185">Reference proteome</keyword>
<dbReference type="PROSITE" id="PS50830">
    <property type="entry name" value="TNASE_3"/>
    <property type="match status" value="1"/>
</dbReference>
<proteinExistence type="predicted"/>
<evidence type="ECO:0000256" key="1">
    <source>
        <dbReference type="ARBA" id="ARBA00022722"/>
    </source>
</evidence>
<name>A0ABU6KJU2_9BACI</name>
<dbReference type="SMART" id="SM00318">
    <property type="entry name" value="SNc"/>
    <property type="match status" value="1"/>
</dbReference>
<dbReference type="PROSITE" id="PS51257">
    <property type="entry name" value="PROKAR_LIPOPROTEIN"/>
    <property type="match status" value="1"/>
</dbReference>
<accession>A0ABU6KJU2</accession>
<evidence type="ECO:0000256" key="2">
    <source>
        <dbReference type="ARBA" id="ARBA00022759"/>
    </source>
</evidence>
<dbReference type="RefSeq" id="WP_327608702.1">
    <property type="nucleotide sequence ID" value="NZ_JARZFX010000011.1"/>
</dbReference>
<protein>
    <submittedName>
        <fullName evidence="5">Thermonuclease family protein</fullName>
    </submittedName>
</protein>
<dbReference type="CDD" id="cd00175">
    <property type="entry name" value="SNc"/>
    <property type="match status" value="1"/>
</dbReference>
<feature type="domain" description="TNase-like" evidence="4">
    <location>
        <begin position="26"/>
        <end position="160"/>
    </location>
</feature>
<evidence type="ECO:0000256" key="3">
    <source>
        <dbReference type="ARBA" id="ARBA00022801"/>
    </source>
</evidence>
<dbReference type="Gene3D" id="2.40.50.90">
    <property type="match status" value="1"/>
</dbReference>
<reference evidence="5 6" key="1">
    <citation type="journal article" date="2024" name="Int. J. Syst. Evol. Microbiol.">
        <title>Virgibacillus tibetensis sp. nov., isolated from salt lake on the Tibetan Plateau of China.</title>
        <authorList>
            <person name="Phurbu D."/>
            <person name="Liu Z.-X."/>
            <person name="Wang R."/>
            <person name="Zheng Y.-Y."/>
            <person name="Liu H.-C."/>
            <person name="Zhou Y.-G."/>
            <person name="Yu Y.-J."/>
            <person name="Li A.-H."/>
        </authorList>
    </citation>
    <scope>NUCLEOTIDE SEQUENCE [LARGE SCALE GENOMIC DNA]</scope>
    <source>
        <strain evidence="5 6">C22-A2</strain>
    </source>
</reference>
<keyword evidence="3" id="KW-0378">Hydrolase</keyword>
<dbReference type="EMBL" id="JARZFX010000011">
    <property type="protein sequence ID" value="MEC5425145.1"/>
    <property type="molecule type" value="Genomic_DNA"/>
</dbReference>